<feature type="domain" description="SnoaL-like" evidence="1">
    <location>
        <begin position="9"/>
        <end position="88"/>
    </location>
</feature>
<accession>F1YJP6</accession>
<dbReference type="InterPro" id="IPR032710">
    <property type="entry name" value="NTF2-like_dom_sf"/>
</dbReference>
<dbReference type="Pfam" id="PF12680">
    <property type="entry name" value="SnoaL_2"/>
    <property type="match status" value="1"/>
</dbReference>
<dbReference type="AlphaFoldDB" id="F1YJP6"/>
<dbReference type="EMBL" id="AEUD01000008">
    <property type="protein sequence ID" value="EGD54978.1"/>
    <property type="molecule type" value="Genomic_DNA"/>
</dbReference>
<name>F1YJP6_9ACTN</name>
<dbReference type="InterPro" id="IPR037401">
    <property type="entry name" value="SnoaL-like"/>
</dbReference>
<protein>
    <recommendedName>
        <fullName evidence="1">SnoaL-like domain-containing protein</fullName>
    </recommendedName>
</protein>
<comment type="caution">
    <text evidence="2">The sequence shown here is derived from an EMBL/GenBank/DDBJ whole genome shotgun (WGS) entry which is preliminary data.</text>
</comment>
<sequence length="238" mass="25769">MLATVEGSPAAVAAHDKEQWLSLFADGAVVNDPVGSSPHRGDEQLSRFYDTFIAPNTIVFHQEHDDVVSGSTVVRDVTLEIRMSDDVVLHVPTHLRYEMTSPDRIAGLYAHWELPTMVMQLLKKGVHALPVSARLSGSMVRNQGLAGAFGFGRGFLRAGENQKRTAIAFLAAPTAQLPAKDGTGASLTPADLSGWRAGKCLAAGRFVTVSLQRDDDHGVAMFEFAKRDLVAVTLYVER</sequence>
<evidence type="ECO:0000313" key="3">
    <source>
        <dbReference type="Proteomes" id="UP000035065"/>
    </source>
</evidence>
<dbReference type="STRING" id="644548.SCNU_10621"/>
<reference evidence="2 3" key="1">
    <citation type="journal article" date="2011" name="J. Bacteriol.">
        <title>Draft Genome Sequence of Gordonia neofelifaecis NRRL B-59395, a Cholesterol-Degrading Actinomycete.</title>
        <authorList>
            <person name="Ge F."/>
            <person name="Li W."/>
            <person name="Chen G."/>
            <person name="Liu Y."/>
            <person name="Zhang G."/>
            <person name="Yong B."/>
            <person name="Wang Q."/>
            <person name="Wang N."/>
            <person name="Huang Z."/>
            <person name="Li W."/>
            <person name="Wang J."/>
            <person name="Wu C."/>
            <person name="Xie Q."/>
            <person name="Liu G."/>
        </authorList>
    </citation>
    <scope>NUCLEOTIDE SEQUENCE [LARGE SCALE GENOMIC DNA]</scope>
    <source>
        <strain evidence="2 3">NRRL B-59395</strain>
    </source>
</reference>
<proteinExistence type="predicted"/>
<organism evidence="2 3">
    <name type="scientific">Gordonia neofelifaecis NRRL B-59395</name>
    <dbReference type="NCBI Taxonomy" id="644548"/>
    <lineage>
        <taxon>Bacteria</taxon>
        <taxon>Bacillati</taxon>
        <taxon>Actinomycetota</taxon>
        <taxon>Actinomycetes</taxon>
        <taxon>Mycobacteriales</taxon>
        <taxon>Gordoniaceae</taxon>
        <taxon>Gordonia</taxon>
    </lineage>
</organism>
<evidence type="ECO:0000313" key="2">
    <source>
        <dbReference type="EMBL" id="EGD54978.1"/>
    </source>
</evidence>
<dbReference type="eggNOG" id="COG4319">
    <property type="taxonomic scope" value="Bacteria"/>
</dbReference>
<dbReference type="SUPFAM" id="SSF54427">
    <property type="entry name" value="NTF2-like"/>
    <property type="match status" value="1"/>
</dbReference>
<gene>
    <name evidence="2" type="ORF">SCNU_10621</name>
</gene>
<dbReference type="Gene3D" id="3.10.450.50">
    <property type="match status" value="1"/>
</dbReference>
<keyword evidence="3" id="KW-1185">Reference proteome</keyword>
<evidence type="ECO:0000259" key="1">
    <source>
        <dbReference type="Pfam" id="PF12680"/>
    </source>
</evidence>
<dbReference type="Proteomes" id="UP000035065">
    <property type="component" value="Unassembled WGS sequence"/>
</dbReference>